<dbReference type="PANTHER" id="PTHR33154">
    <property type="entry name" value="TRANSCRIPTIONAL REGULATOR, ARSR FAMILY"/>
    <property type="match status" value="1"/>
</dbReference>
<dbReference type="InterPro" id="IPR047796">
    <property type="entry name" value="SdpR-like_repress"/>
</dbReference>
<dbReference type="PRINTS" id="PR00778">
    <property type="entry name" value="HTHARSR"/>
</dbReference>
<dbReference type="InterPro" id="IPR036388">
    <property type="entry name" value="WH-like_DNA-bd_sf"/>
</dbReference>
<keyword evidence="1" id="KW-0805">Transcription regulation</keyword>
<dbReference type="SUPFAM" id="SSF46785">
    <property type="entry name" value="Winged helix' DNA-binding domain"/>
    <property type="match status" value="1"/>
</dbReference>
<dbReference type="GO" id="GO:0003677">
    <property type="term" value="F:DNA binding"/>
    <property type="evidence" value="ECO:0007669"/>
    <property type="project" value="UniProtKB-KW"/>
</dbReference>
<dbReference type="PANTHER" id="PTHR33154:SF33">
    <property type="entry name" value="TRANSCRIPTIONAL REPRESSOR SDPR"/>
    <property type="match status" value="1"/>
</dbReference>
<evidence type="ECO:0000256" key="2">
    <source>
        <dbReference type="ARBA" id="ARBA00023125"/>
    </source>
</evidence>
<dbReference type="InterPro" id="IPR001845">
    <property type="entry name" value="HTH_ArsR_DNA-bd_dom"/>
</dbReference>
<dbReference type="CDD" id="cd00090">
    <property type="entry name" value="HTH_ARSR"/>
    <property type="match status" value="1"/>
</dbReference>
<dbReference type="InterPro" id="IPR036390">
    <property type="entry name" value="WH_DNA-bd_sf"/>
</dbReference>
<evidence type="ECO:0000313" key="6">
    <source>
        <dbReference type="Proteomes" id="UP000183190"/>
    </source>
</evidence>
<sequence>MGFPETFKALSDPVRREILSMLRKGRLSAGDIASHFDMTGATVSYHLKQLKNADLIYETKEKNFIYYSLNTSVFEEILLWVSQFTTDKTEKEVQNDEKSEKE</sequence>
<protein>
    <submittedName>
        <fullName evidence="5">DNA-binding transcriptional regulator, ArsR family</fullName>
    </submittedName>
</protein>
<dbReference type="InterPro" id="IPR051081">
    <property type="entry name" value="HTH_MetalResp_TranReg"/>
</dbReference>
<dbReference type="Proteomes" id="UP000183190">
    <property type="component" value="Unassembled WGS sequence"/>
</dbReference>
<dbReference type="InterPro" id="IPR011991">
    <property type="entry name" value="ArsR-like_HTH"/>
</dbReference>
<name>A0A1H6LPR4_RUMFL</name>
<dbReference type="EMBL" id="FNWV01000026">
    <property type="protein sequence ID" value="SEH88331.1"/>
    <property type="molecule type" value="Genomic_DNA"/>
</dbReference>
<proteinExistence type="predicted"/>
<dbReference type="Pfam" id="PF01022">
    <property type="entry name" value="HTH_5"/>
    <property type="match status" value="1"/>
</dbReference>
<evidence type="ECO:0000256" key="3">
    <source>
        <dbReference type="ARBA" id="ARBA00023163"/>
    </source>
</evidence>
<evidence type="ECO:0000313" key="5">
    <source>
        <dbReference type="EMBL" id="SEH88331.1"/>
    </source>
</evidence>
<dbReference type="SMART" id="SM00418">
    <property type="entry name" value="HTH_ARSR"/>
    <property type="match status" value="1"/>
</dbReference>
<gene>
    <name evidence="5" type="ORF">SAMN02910265_03188</name>
</gene>
<dbReference type="Gene3D" id="1.10.10.10">
    <property type="entry name" value="Winged helix-like DNA-binding domain superfamily/Winged helix DNA-binding domain"/>
    <property type="match status" value="1"/>
</dbReference>
<dbReference type="AlphaFoldDB" id="A0A1H6LPR4"/>
<dbReference type="NCBIfam" id="NF033788">
    <property type="entry name" value="HTH_metalloreg"/>
    <property type="match status" value="1"/>
</dbReference>
<dbReference type="PROSITE" id="PS50987">
    <property type="entry name" value="HTH_ARSR_2"/>
    <property type="match status" value="1"/>
</dbReference>
<evidence type="ECO:0000256" key="1">
    <source>
        <dbReference type="ARBA" id="ARBA00023015"/>
    </source>
</evidence>
<reference evidence="5 6" key="1">
    <citation type="submission" date="2016-10" db="EMBL/GenBank/DDBJ databases">
        <authorList>
            <person name="de Groot N.N."/>
        </authorList>
    </citation>
    <scope>NUCLEOTIDE SEQUENCE [LARGE SCALE GENOMIC DNA]</scope>
    <source>
        <strain evidence="5 6">YAD2003</strain>
    </source>
</reference>
<dbReference type="RefSeq" id="WP_074719155.1">
    <property type="nucleotide sequence ID" value="NZ_FNWV01000026.1"/>
</dbReference>
<accession>A0A1H6LPR4</accession>
<evidence type="ECO:0000259" key="4">
    <source>
        <dbReference type="PROSITE" id="PS50987"/>
    </source>
</evidence>
<keyword evidence="3" id="KW-0804">Transcription</keyword>
<dbReference type="OrthoDB" id="9799175at2"/>
<dbReference type="NCBIfam" id="NF033789">
    <property type="entry name" value="repress_SdpR"/>
    <property type="match status" value="1"/>
</dbReference>
<dbReference type="GO" id="GO:0003700">
    <property type="term" value="F:DNA-binding transcription factor activity"/>
    <property type="evidence" value="ECO:0007669"/>
    <property type="project" value="InterPro"/>
</dbReference>
<feature type="domain" description="HTH arsR-type" evidence="4">
    <location>
        <begin position="1"/>
        <end position="89"/>
    </location>
</feature>
<keyword evidence="2 5" id="KW-0238">DNA-binding</keyword>
<organism evidence="5 6">
    <name type="scientific">Ruminococcus flavefaciens</name>
    <dbReference type="NCBI Taxonomy" id="1265"/>
    <lineage>
        <taxon>Bacteria</taxon>
        <taxon>Bacillati</taxon>
        <taxon>Bacillota</taxon>
        <taxon>Clostridia</taxon>
        <taxon>Eubacteriales</taxon>
        <taxon>Oscillospiraceae</taxon>
        <taxon>Ruminococcus</taxon>
    </lineage>
</organism>